<organism evidence="1 2">
    <name type="scientific">Ktedonosporobacter rubrisoli</name>
    <dbReference type="NCBI Taxonomy" id="2509675"/>
    <lineage>
        <taxon>Bacteria</taxon>
        <taxon>Bacillati</taxon>
        <taxon>Chloroflexota</taxon>
        <taxon>Ktedonobacteria</taxon>
        <taxon>Ktedonobacterales</taxon>
        <taxon>Ktedonosporobacteraceae</taxon>
        <taxon>Ktedonosporobacter</taxon>
    </lineage>
</organism>
<keyword evidence="2" id="KW-1185">Reference proteome</keyword>
<evidence type="ECO:0000313" key="1">
    <source>
        <dbReference type="EMBL" id="QBD79553.1"/>
    </source>
</evidence>
<dbReference type="Proteomes" id="UP000290365">
    <property type="component" value="Chromosome"/>
</dbReference>
<dbReference type="EMBL" id="CP035758">
    <property type="protein sequence ID" value="QBD79553.1"/>
    <property type="molecule type" value="Genomic_DNA"/>
</dbReference>
<reference evidence="1 2" key="1">
    <citation type="submission" date="2019-01" db="EMBL/GenBank/DDBJ databases">
        <title>Ktedonosporobacter rubrisoli SCAWS-G2.</title>
        <authorList>
            <person name="Huang Y."/>
            <person name="Yan B."/>
        </authorList>
    </citation>
    <scope>NUCLEOTIDE SEQUENCE [LARGE SCALE GENOMIC DNA]</scope>
    <source>
        <strain evidence="1 2">SCAWS-G2</strain>
    </source>
</reference>
<dbReference type="RefSeq" id="WP_129890607.1">
    <property type="nucleotide sequence ID" value="NZ_CP035758.1"/>
</dbReference>
<evidence type="ECO:0000313" key="2">
    <source>
        <dbReference type="Proteomes" id="UP000290365"/>
    </source>
</evidence>
<protein>
    <recommendedName>
        <fullName evidence="3">PadR family transcriptional regulator</fullName>
    </recommendedName>
</protein>
<name>A0A4P6JVY7_KTERU</name>
<dbReference type="InterPro" id="IPR036390">
    <property type="entry name" value="WH_DNA-bd_sf"/>
</dbReference>
<accession>A0A4P6JVY7</accession>
<dbReference type="SUPFAM" id="SSF46785">
    <property type="entry name" value="Winged helix' DNA-binding domain"/>
    <property type="match status" value="1"/>
</dbReference>
<gene>
    <name evidence="1" type="ORF">EPA93_27680</name>
</gene>
<proteinExistence type="predicted"/>
<evidence type="ECO:0008006" key="3">
    <source>
        <dbReference type="Google" id="ProtNLM"/>
    </source>
</evidence>
<dbReference type="KEGG" id="kbs:EPA93_27680"/>
<dbReference type="AlphaFoldDB" id="A0A4P6JVY7"/>
<sequence>MLYQDLFFLGLLVAHPLPGHVIHKIVEKQQRFFYDLLEPQAVFFQLERLTQAGYLWRDASSLSQGVYQVTEPGRQQFGRLVEDGLSIYTPYAGSLDSSLLLLRYFSQEESLSLLETRRGQLGRAYTRVASLSMRRFPDNEEHQLVYDHLCTLLDAEIDWTDKFIACIVQEEDFYARLIKAPRSESRPDAGKLAPALLAERAQHDILAIAYNVLSVRGVGLSRVDFVLYFLPMLPPERAKQALTRRRETLERLLTLLEEDQHTERDALTRLIHRHRQVMLEVERRWIEGTFARLTAKAGI</sequence>